<dbReference type="Pfam" id="PF02464">
    <property type="entry name" value="CinA"/>
    <property type="match status" value="1"/>
</dbReference>
<reference evidence="4 5" key="1">
    <citation type="submission" date="2018-08" db="EMBL/GenBank/DDBJ databases">
        <title>A genome reference for cultivated species of the human gut microbiota.</title>
        <authorList>
            <person name="Zou Y."/>
            <person name="Xue W."/>
            <person name="Luo G."/>
        </authorList>
    </citation>
    <scope>NUCLEOTIDE SEQUENCE [LARGE SCALE GENOMIC DNA]</scope>
    <source>
        <strain evidence="2 4">AF15-20</strain>
        <strain evidence="3 5">AM42-13AC</strain>
    </source>
</reference>
<dbReference type="InterPro" id="IPR008136">
    <property type="entry name" value="CinA_C"/>
</dbReference>
<sequence>MNDARQLVSLCTENHLTISSCESLTAGLFTSTIASIPGASAILKGGLVTYFTPMKSVLAHVDVDLIQKYGVISEECAYAMAKNTRQIMDVDYCISFTGNAGPDAWEEKPAGRVYCAIASKKAIQVYGFQCTGLSRNDVREHVVMQMIDILIQTIQKENICQKKK</sequence>
<comment type="caution">
    <text evidence="2">The sequence shown here is derived from an EMBL/GenBank/DDBJ whole genome shotgun (WGS) entry which is preliminary data.</text>
</comment>
<dbReference type="EMBL" id="QRYQ01000001">
    <property type="protein sequence ID" value="RGU94104.1"/>
    <property type="molecule type" value="Genomic_DNA"/>
</dbReference>
<evidence type="ECO:0000313" key="5">
    <source>
        <dbReference type="Proteomes" id="UP000285288"/>
    </source>
</evidence>
<proteinExistence type="predicted"/>
<dbReference type="Gene3D" id="3.90.950.20">
    <property type="entry name" value="CinA-like"/>
    <property type="match status" value="1"/>
</dbReference>
<evidence type="ECO:0000259" key="1">
    <source>
        <dbReference type="Pfam" id="PF02464"/>
    </source>
</evidence>
<dbReference type="EMBL" id="QSGD01000001">
    <property type="protein sequence ID" value="RHB09510.1"/>
    <property type="molecule type" value="Genomic_DNA"/>
</dbReference>
<organism evidence="2 4">
    <name type="scientific">Holdemanella biformis</name>
    <dbReference type="NCBI Taxonomy" id="1735"/>
    <lineage>
        <taxon>Bacteria</taxon>
        <taxon>Bacillati</taxon>
        <taxon>Bacillota</taxon>
        <taxon>Erysipelotrichia</taxon>
        <taxon>Erysipelotrichales</taxon>
        <taxon>Erysipelotrichaceae</taxon>
        <taxon>Holdemanella</taxon>
    </lineage>
</organism>
<evidence type="ECO:0000313" key="3">
    <source>
        <dbReference type="EMBL" id="RHB09510.1"/>
    </source>
</evidence>
<accession>A0A395WBH3</accession>
<dbReference type="SUPFAM" id="SSF142433">
    <property type="entry name" value="CinA-like"/>
    <property type="match status" value="1"/>
</dbReference>
<dbReference type="GeneID" id="66579194"/>
<protein>
    <submittedName>
        <fullName evidence="2">CinA family protein</fullName>
    </submittedName>
</protein>
<gene>
    <name evidence="3" type="ORF">DW907_00570</name>
    <name evidence="2" type="ORF">DWW32_00900</name>
</gene>
<feature type="domain" description="CinA C-terminal" evidence="1">
    <location>
        <begin position="5"/>
        <end position="153"/>
    </location>
</feature>
<name>A0A395WBH3_9FIRM</name>
<dbReference type="NCBIfam" id="TIGR00199">
    <property type="entry name" value="PncC_domain"/>
    <property type="match status" value="1"/>
</dbReference>
<dbReference type="RefSeq" id="WP_118010452.1">
    <property type="nucleotide sequence ID" value="NZ_CATXBX010000021.1"/>
</dbReference>
<evidence type="ECO:0000313" key="4">
    <source>
        <dbReference type="Proteomes" id="UP000265489"/>
    </source>
</evidence>
<dbReference type="Proteomes" id="UP000265489">
    <property type="component" value="Unassembled WGS sequence"/>
</dbReference>
<dbReference type="AlphaFoldDB" id="A0A395WBH3"/>
<evidence type="ECO:0000313" key="2">
    <source>
        <dbReference type="EMBL" id="RGU94104.1"/>
    </source>
</evidence>
<dbReference type="InterPro" id="IPR036653">
    <property type="entry name" value="CinA-like_C"/>
</dbReference>
<dbReference type="Proteomes" id="UP000285288">
    <property type="component" value="Unassembled WGS sequence"/>
</dbReference>